<feature type="compositionally biased region" description="Basic and acidic residues" evidence="2">
    <location>
        <begin position="722"/>
        <end position="736"/>
    </location>
</feature>
<reference evidence="3" key="1">
    <citation type="journal article" date="2010" name="Science">
        <title>Plasticity of animal genome architecture unmasked by rapid evolution of a pelagic tunicate.</title>
        <authorList>
            <person name="Denoeud F."/>
            <person name="Henriet S."/>
            <person name="Mungpakdee S."/>
            <person name="Aury J.M."/>
            <person name="Da Silva C."/>
            <person name="Brinkmann H."/>
            <person name="Mikhaleva J."/>
            <person name="Olsen L.C."/>
            <person name="Jubin C."/>
            <person name="Canestro C."/>
            <person name="Bouquet J.M."/>
            <person name="Danks G."/>
            <person name="Poulain J."/>
            <person name="Campsteijn C."/>
            <person name="Adamski M."/>
            <person name="Cross I."/>
            <person name="Yadetie F."/>
            <person name="Muffato M."/>
            <person name="Louis A."/>
            <person name="Butcher S."/>
            <person name="Tsagkogeorga G."/>
            <person name="Konrad A."/>
            <person name="Singh S."/>
            <person name="Jensen M.F."/>
            <person name="Cong E.H."/>
            <person name="Eikeseth-Otteraa H."/>
            <person name="Noel B."/>
            <person name="Anthouard V."/>
            <person name="Porcel B.M."/>
            <person name="Kachouri-Lafond R."/>
            <person name="Nishino A."/>
            <person name="Ugolini M."/>
            <person name="Chourrout P."/>
            <person name="Nishida H."/>
            <person name="Aasland R."/>
            <person name="Huzurbazar S."/>
            <person name="Westhof E."/>
            <person name="Delsuc F."/>
            <person name="Lehrach H."/>
            <person name="Reinhardt R."/>
            <person name="Weissenbach J."/>
            <person name="Roy S.W."/>
            <person name="Artiguenave F."/>
            <person name="Postlethwait J.H."/>
            <person name="Manak J.R."/>
            <person name="Thompson E.M."/>
            <person name="Jaillon O."/>
            <person name="Du Pasquier L."/>
            <person name="Boudinot P."/>
            <person name="Liberles D.A."/>
            <person name="Volff J.N."/>
            <person name="Philippe H."/>
            <person name="Lenhard B."/>
            <person name="Roest Crollius H."/>
            <person name="Wincker P."/>
            <person name="Chourrout D."/>
        </authorList>
    </citation>
    <scope>NUCLEOTIDE SEQUENCE [LARGE SCALE GENOMIC DNA]</scope>
</reference>
<dbReference type="AlphaFoldDB" id="E4WPX9"/>
<feature type="region of interest" description="Disordered" evidence="2">
    <location>
        <begin position="184"/>
        <end position="255"/>
    </location>
</feature>
<feature type="compositionally biased region" description="Basic and acidic residues" evidence="2">
    <location>
        <begin position="220"/>
        <end position="241"/>
    </location>
</feature>
<feature type="compositionally biased region" description="Basic and acidic residues" evidence="2">
    <location>
        <begin position="203"/>
        <end position="212"/>
    </location>
</feature>
<evidence type="ECO:0000313" key="4">
    <source>
        <dbReference type="Proteomes" id="UP000001307"/>
    </source>
</evidence>
<evidence type="ECO:0000313" key="3">
    <source>
        <dbReference type="EMBL" id="CBY20800.1"/>
    </source>
</evidence>
<dbReference type="OrthoDB" id="10416681at2759"/>
<dbReference type="Proteomes" id="UP000001307">
    <property type="component" value="Unassembled WGS sequence"/>
</dbReference>
<feature type="compositionally biased region" description="Basic and acidic residues" evidence="2">
    <location>
        <begin position="184"/>
        <end position="194"/>
    </location>
</feature>
<accession>E4WPX9</accession>
<organism evidence="3">
    <name type="scientific">Oikopleura dioica</name>
    <name type="common">Tunicate</name>
    <dbReference type="NCBI Taxonomy" id="34765"/>
    <lineage>
        <taxon>Eukaryota</taxon>
        <taxon>Metazoa</taxon>
        <taxon>Chordata</taxon>
        <taxon>Tunicata</taxon>
        <taxon>Appendicularia</taxon>
        <taxon>Copelata</taxon>
        <taxon>Oikopleuridae</taxon>
        <taxon>Oikopleura</taxon>
    </lineage>
</organism>
<evidence type="ECO:0000256" key="1">
    <source>
        <dbReference type="SAM" id="Coils"/>
    </source>
</evidence>
<feature type="region of interest" description="Disordered" evidence="2">
    <location>
        <begin position="540"/>
        <end position="768"/>
    </location>
</feature>
<dbReference type="InParanoid" id="E4WPX9"/>
<feature type="compositionally biased region" description="Polar residues" evidence="2">
    <location>
        <begin position="242"/>
        <end position="253"/>
    </location>
</feature>
<feature type="region of interest" description="Disordered" evidence="2">
    <location>
        <begin position="1"/>
        <end position="75"/>
    </location>
</feature>
<proteinExistence type="predicted"/>
<gene>
    <name evidence="3" type="ORF">GSOID_T00000806001</name>
</gene>
<keyword evidence="4" id="KW-1185">Reference proteome</keyword>
<feature type="compositionally biased region" description="Basic and acidic residues" evidence="2">
    <location>
        <begin position="610"/>
        <end position="627"/>
    </location>
</feature>
<evidence type="ECO:0000256" key="2">
    <source>
        <dbReference type="SAM" id="MobiDB-lite"/>
    </source>
</evidence>
<dbReference type="EMBL" id="FN653015">
    <property type="protein sequence ID" value="CBY20800.1"/>
    <property type="molecule type" value="Genomic_DNA"/>
</dbReference>
<feature type="compositionally biased region" description="Basic and acidic residues" evidence="2">
    <location>
        <begin position="7"/>
        <end position="18"/>
    </location>
</feature>
<feature type="coiled-coil region" evidence="1">
    <location>
        <begin position="450"/>
        <end position="484"/>
    </location>
</feature>
<name>E4WPX9_OIKDI</name>
<keyword evidence="1" id="KW-0175">Coiled coil</keyword>
<sequence length="768" mass="88628">MSLEIKFASKPDKSDPRADTILTGFEDKNDPILIDDDGPDPASLGLPVSFDSTSKALTKPERQRGPQDKNRKFNLDSKNQCNRNFKCTLSMWQSRRIENHPKAAKFHTTLIDPNPQSRKYRCRLTLPTLENYDKTYVHKLRWAAENFAGRDCLDYIVKIGQMKPKEEESYYEFRDSYDIVMEAEKRESEGEPKERTRKRGNRGGKDKSEEDRKRHREILKRRDDEDRKQQSDKGWPSDRSRGQQSGSTLTTPASYHAGKSINVTYGGEVTGVRRGAGGYGPPKASGWAPEPPSRVYQMPSAPMARSNVGVYQMPEYRQPDYRWAGAPGATSWQSQSKPVLYPPPNWCKEEVKTMILPMKLEMSALFDQPWFLEMTGDAQHSAWYAKRSEMEMKYADQIREAKEEADRKMLEQTKSLINVIKKTKEKTGYSDTVKARIKNFNWKDLTCYTEEELSCKHEELEEDIEKNKEQFTAWQNQCRQWESQMRGKSFVSQAQIQKIEETKKEWRGMAQKFTQVESKMRAQMNILATEIEFRNAPKKPDFFDSDIFQRPVSPTPAPKRYEPAPSPPPPDVPVFSGADTADLEIVDDLPKPPSRYSYEQNPDYDVFDDPPSREDEFDQSNRYRNGDRYQPPARASSVYDYGVETGSRYDPYDPTPKIPSYSGTRKDDEWNPPSEDPYRYSTKHQEDEYGFNQRAQVYDYDSQPKSPSADRWGHPSTNTRSPPREITYDARADESGWRSPPLSTAGSREYGAAVDGSGRIPLMPSRRR</sequence>
<protein>
    <submittedName>
        <fullName evidence="3">Uncharacterized protein</fullName>
    </submittedName>
</protein>
<feature type="compositionally biased region" description="Basic and acidic residues" evidence="2">
    <location>
        <begin position="58"/>
        <end position="75"/>
    </location>
</feature>